<dbReference type="GO" id="GO:0004577">
    <property type="term" value="F:N-acetylglucosaminyldiphosphodolichol N-acetylglucosaminyltransferase activity"/>
    <property type="evidence" value="ECO:0007669"/>
    <property type="project" value="EnsemblFungi"/>
</dbReference>
<evidence type="ECO:0000313" key="13">
    <source>
        <dbReference type="Proteomes" id="UP000011958"/>
    </source>
</evidence>
<gene>
    <name evidence="11" type="primary">ALG14</name>
    <name evidence="12" type="ORF">PNEG_01647</name>
</gene>
<dbReference type="VEuPathDB" id="FungiDB:PNEG_01647"/>
<comment type="similarity">
    <text evidence="3 11">Belongs to the ALG14 family.</text>
</comment>
<dbReference type="PANTHER" id="PTHR12154">
    <property type="entry name" value="GLYCOSYL TRANSFERASE-RELATED"/>
    <property type="match status" value="1"/>
</dbReference>
<dbReference type="Proteomes" id="UP000011958">
    <property type="component" value="Unassembled WGS sequence"/>
</dbReference>
<dbReference type="GO" id="GO:0098548">
    <property type="term" value="C:cytoplasmic side of Golgi membrane"/>
    <property type="evidence" value="ECO:0007669"/>
    <property type="project" value="EnsemblFungi"/>
</dbReference>
<dbReference type="GeneID" id="30671534"/>
<dbReference type="GO" id="GO:0043495">
    <property type="term" value="F:protein-membrane adaptor activity"/>
    <property type="evidence" value="ECO:0007669"/>
    <property type="project" value="EnsemblFungi"/>
</dbReference>
<evidence type="ECO:0000256" key="1">
    <source>
        <dbReference type="ARBA" id="ARBA00004389"/>
    </source>
</evidence>
<evidence type="ECO:0000256" key="7">
    <source>
        <dbReference type="ARBA" id="ARBA00022824"/>
    </source>
</evidence>
<comment type="subcellular location">
    <subcellularLocation>
        <location evidence="1 11">Endoplasmic reticulum membrane</location>
        <topology evidence="1 11">Single-pass membrane protein</topology>
    </subcellularLocation>
    <subcellularLocation>
        <location evidence="2">Nucleus membrane</location>
        <topology evidence="2">Single-pass membrane protein</topology>
    </subcellularLocation>
</comment>
<protein>
    <recommendedName>
        <fullName evidence="5 11">UDP-N-acetylglucosamine transferase subunit ALG14</fullName>
    </recommendedName>
    <alternativeName>
        <fullName evidence="10 11">Asparagine-linked glycosylation protein 14</fullName>
    </alternativeName>
</protein>
<dbReference type="Pfam" id="PF08660">
    <property type="entry name" value="Alg14"/>
    <property type="match status" value="1"/>
</dbReference>
<proteinExistence type="inferred from homology"/>
<evidence type="ECO:0000313" key="12">
    <source>
        <dbReference type="EMBL" id="EMR09885.2"/>
    </source>
</evidence>
<comment type="function">
    <text evidence="11">Involved in protein N-glycosylation. Essential for the second step of the dolichol-linked oligosaccharide pathway. Anchors the catalytic subunit ALG13 to the ER.</text>
</comment>
<evidence type="ECO:0000256" key="5">
    <source>
        <dbReference type="ARBA" id="ARBA00017467"/>
    </source>
</evidence>
<evidence type="ECO:0000256" key="8">
    <source>
        <dbReference type="ARBA" id="ARBA00022989"/>
    </source>
</evidence>
<name>M7P7Q1_PNEMU</name>
<dbReference type="GO" id="GO:0006488">
    <property type="term" value="P:dolichol-linked oligosaccharide biosynthetic process"/>
    <property type="evidence" value="ECO:0007669"/>
    <property type="project" value="EnsemblFungi"/>
</dbReference>
<dbReference type="GO" id="GO:0005811">
    <property type="term" value="C:lipid droplet"/>
    <property type="evidence" value="ECO:0007669"/>
    <property type="project" value="EnsemblFungi"/>
</dbReference>
<dbReference type="Gene3D" id="3.40.50.2000">
    <property type="entry name" value="Glycogen Phosphorylase B"/>
    <property type="match status" value="1"/>
</dbReference>
<reference evidence="13" key="1">
    <citation type="journal article" date="2016" name="Nat. Commun.">
        <title>Genome analysis of three Pneumocystis species reveals adaptation mechanisms to life exclusively in mammalian hosts.</title>
        <authorList>
            <person name="Ma L."/>
            <person name="Chen Z."/>
            <person name="Huang D.W."/>
            <person name="Kutty G."/>
            <person name="Ishihara M."/>
            <person name="Wang H."/>
            <person name="Abouelleil A."/>
            <person name="Bishop L."/>
            <person name="Davey E."/>
            <person name="Deng R."/>
            <person name="Deng X."/>
            <person name="Fan L."/>
            <person name="Fantoni G."/>
            <person name="Fitzgerald M."/>
            <person name="Gogineni E."/>
            <person name="Goldberg J.M."/>
            <person name="Handley G."/>
            <person name="Hu X."/>
            <person name="Huber C."/>
            <person name="Jiao X."/>
            <person name="Jones K."/>
            <person name="Levin J.Z."/>
            <person name="Liu Y."/>
            <person name="Macdonald P."/>
            <person name="Melnikov A."/>
            <person name="Raley C."/>
            <person name="Sassi M."/>
            <person name="Sherman B.T."/>
            <person name="Song X."/>
            <person name="Sykes S."/>
            <person name="Tran B."/>
            <person name="Walsh L."/>
            <person name="Xia Y."/>
            <person name="Yang J."/>
            <person name="Young S."/>
            <person name="Zeng Q."/>
            <person name="Zheng X."/>
            <person name="Stephens R."/>
            <person name="Nusbaum C."/>
            <person name="Birren B.W."/>
            <person name="Azadi P."/>
            <person name="Lempicki R.A."/>
            <person name="Cuomo C.A."/>
            <person name="Kovacs J.A."/>
        </authorList>
    </citation>
    <scope>NUCLEOTIDE SEQUENCE [LARGE SCALE GENOMIC DNA]</scope>
    <source>
        <strain evidence="13">B123</strain>
    </source>
</reference>
<feature type="transmembrane region" description="Helical" evidence="11">
    <location>
        <begin position="136"/>
        <end position="155"/>
    </location>
</feature>
<sequence length="207" mass="24127">MDTRIIYVLTKPRKHKHNSRNKHDQIKLFIFLGSGGHTAEMIRLLKKVDFLRYNKRTYIISAGDFLSKEKVRKLEIEKTNTSGYPGKYYIEIVPRARYVNQVWYTTTFSSILCLISCLKILFWNKFGRPDALLCNGPGSSVMMCFAAIITEIFGLNRPDIIFIESFARVKSLSLSGKILLPFVDRFIVQWPDLIKKYPRIEYYGILI</sequence>
<dbReference type="AlphaFoldDB" id="M7P7Q1"/>
<organism evidence="12 13">
    <name type="scientific">Pneumocystis murina (strain B123)</name>
    <name type="common">Mouse pneumocystis pneumonia agent</name>
    <name type="synonym">Pneumocystis carinii f. sp. muris</name>
    <dbReference type="NCBI Taxonomy" id="1069680"/>
    <lineage>
        <taxon>Eukaryota</taxon>
        <taxon>Fungi</taxon>
        <taxon>Dikarya</taxon>
        <taxon>Ascomycota</taxon>
        <taxon>Taphrinomycotina</taxon>
        <taxon>Pneumocystomycetes</taxon>
        <taxon>Pneumocystaceae</taxon>
        <taxon>Pneumocystis</taxon>
    </lineage>
</organism>
<evidence type="ECO:0000256" key="4">
    <source>
        <dbReference type="ARBA" id="ARBA00011335"/>
    </source>
</evidence>
<dbReference type="STRING" id="1069680.M7P7Q1"/>
<comment type="caution">
    <text evidence="11">Lacks conserved residue(s) required for the propagation of feature annotation.</text>
</comment>
<evidence type="ECO:0000256" key="6">
    <source>
        <dbReference type="ARBA" id="ARBA00022692"/>
    </source>
</evidence>
<dbReference type="GO" id="GO:0043541">
    <property type="term" value="C:UDP-N-acetylglucosamine transferase complex"/>
    <property type="evidence" value="ECO:0007669"/>
    <property type="project" value="EnsemblFungi"/>
</dbReference>
<dbReference type="GO" id="GO:0031965">
    <property type="term" value="C:nuclear membrane"/>
    <property type="evidence" value="ECO:0007669"/>
    <property type="project" value="UniProtKB-SubCell"/>
</dbReference>
<feature type="transmembrane region" description="Helical" evidence="11">
    <location>
        <begin position="102"/>
        <end position="124"/>
    </location>
</feature>
<dbReference type="HOGENOM" id="CLU_289699_0_0_1"/>
<comment type="caution">
    <text evidence="12">The sequence shown here is derived from an EMBL/GenBank/DDBJ whole genome shotgun (WGS) entry which is preliminary data.</text>
</comment>
<keyword evidence="8 11" id="KW-1133">Transmembrane helix</keyword>
<dbReference type="OrthoDB" id="17098at2759"/>
<evidence type="ECO:0000256" key="9">
    <source>
        <dbReference type="ARBA" id="ARBA00023136"/>
    </source>
</evidence>
<evidence type="ECO:0000256" key="3">
    <source>
        <dbReference type="ARBA" id="ARBA00009731"/>
    </source>
</evidence>
<comment type="subunit">
    <text evidence="4 11">Heterodimer with ALG13 to form a functional enzyme.</text>
</comment>
<evidence type="ECO:0000256" key="11">
    <source>
        <dbReference type="RuleBase" id="RU362127"/>
    </source>
</evidence>
<evidence type="ECO:0000256" key="10">
    <source>
        <dbReference type="ARBA" id="ARBA00032062"/>
    </source>
</evidence>
<keyword evidence="6 11" id="KW-0812">Transmembrane</keyword>
<dbReference type="InterPro" id="IPR013969">
    <property type="entry name" value="Oligosacch_biosynth_Alg14"/>
</dbReference>
<dbReference type="PANTHER" id="PTHR12154:SF4">
    <property type="entry name" value="UDP-N-ACETYLGLUCOSAMINE TRANSFERASE SUBUNIT ALG14 HOMOLOG"/>
    <property type="match status" value="1"/>
</dbReference>
<keyword evidence="7 11" id="KW-0256">Endoplasmic reticulum</keyword>
<evidence type="ECO:0000256" key="2">
    <source>
        <dbReference type="ARBA" id="ARBA00004590"/>
    </source>
</evidence>
<dbReference type="OMA" id="CRIVFIE"/>
<accession>M7P7Q1</accession>
<keyword evidence="13" id="KW-1185">Reference proteome</keyword>
<dbReference type="EMBL" id="AFWA02000008">
    <property type="protein sequence ID" value="EMR09885.2"/>
    <property type="molecule type" value="Genomic_DNA"/>
</dbReference>
<dbReference type="RefSeq" id="XP_019613306.1">
    <property type="nucleotide sequence ID" value="XM_019757734.1"/>
</dbReference>
<keyword evidence="9 11" id="KW-0472">Membrane</keyword>